<sequence>MSGILNEGECLISIPADRGYLSGDLCVPEKSDGIVIFAHGSGSSRKSSRNRGVAAALRSVGFGTLLFDLLTPGEEAVDRVTAEFRFNIELLTRRLLSATDWVRAHPDYCKLPIGFYGASTGAAAALCAASQRSDTVKAVVSRGGRPDLALRCLPAVKCPTMLIVGSKDTEVIPLNNLALERLNTAKELVIVQGASHLFEEPGKLDEVRSLAASWFLKYLTAAPNRC</sequence>
<dbReference type="GO" id="GO:0052689">
    <property type="term" value="F:carboxylic ester hydrolase activity"/>
    <property type="evidence" value="ECO:0007669"/>
    <property type="project" value="UniProtKB-ARBA"/>
</dbReference>
<evidence type="ECO:0000259" key="2">
    <source>
        <dbReference type="Pfam" id="PF01738"/>
    </source>
</evidence>
<keyword evidence="1 3" id="KW-0378">Hydrolase</keyword>
<proteinExistence type="predicted"/>
<dbReference type="InterPro" id="IPR050261">
    <property type="entry name" value="FrsA_esterase"/>
</dbReference>
<dbReference type="EMBL" id="CP159307">
    <property type="protein sequence ID" value="XCH32895.1"/>
    <property type="molecule type" value="Genomic_DNA"/>
</dbReference>
<dbReference type="Gene3D" id="3.40.50.1820">
    <property type="entry name" value="alpha/beta hydrolase"/>
    <property type="match status" value="1"/>
</dbReference>
<protein>
    <submittedName>
        <fullName evidence="3">Dienelactone hydrolase family protein</fullName>
    </submittedName>
</protein>
<name>A0AAU8GB65_9CHLR</name>
<dbReference type="AlphaFoldDB" id="A0AAU8GB65"/>
<gene>
    <name evidence="3" type="ORF">ABV300_06985</name>
</gene>
<evidence type="ECO:0000256" key="1">
    <source>
        <dbReference type="ARBA" id="ARBA00022801"/>
    </source>
</evidence>
<dbReference type="InterPro" id="IPR002925">
    <property type="entry name" value="Dienelactn_hydro"/>
</dbReference>
<accession>A0AAU8GB65</accession>
<dbReference type="InterPro" id="IPR029058">
    <property type="entry name" value="AB_hydrolase_fold"/>
</dbReference>
<dbReference type="Pfam" id="PF01738">
    <property type="entry name" value="DLH"/>
    <property type="match status" value="1"/>
</dbReference>
<reference evidence="3" key="1">
    <citation type="submission" date="2024-06" db="EMBL/GenBank/DDBJ databases">
        <title>A Novel Isolate, Dehalogenimonas sp. Strain 4OHTPN, Dechlorinates Aromatic 4 Hydroxy chlorothalonil by a Novel Reductive Dehalogenase.</title>
        <authorList>
            <person name="Liu G."/>
        </authorList>
    </citation>
    <scope>NUCLEOTIDE SEQUENCE</scope>
    <source>
        <strain evidence="3">4OHTPN</strain>
    </source>
</reference>
<dbReference type="PANTHER" id="PTHR22946">
    <property type="entry name" value="DIENELACTONE HYDROLASE DOMAIN-CONTAINING PROTEIN-RELATED"/>
    <property type="match status" value="1"/>
</dbReference>
<feature type="domain" description="Dienelactone hydrolase" evidence="2">
    <location>
        <begin position="28"/>
        <end position="204"/>
    </location>
</feature>
<dbReference type="SUPFAM" id="SSF53474">
    <property type="entry name" value="alpha/beta-Hydrolases"/>
    <property type="match status" value="1"/>
</dbReference>
<dbReference type="PANTHER" id="PTHR22946:SF9">
    <property type="entry name" value="POLYKETIDE TRANSFERASE AF380"/>
    <property type="match status" value="1"/>
</dbReference>
<organism evidence="3">
    <name type="scientific">Dehalogenimonas sp. 4OHTPN</name>
    <dbReference type="NCBI Taxonomy" id="3166643"/>
    <lineage>
        <taxon>Bacteria</taxon>
        <taxon>Bacillati</taxon>
        <taxon>Chloroflexota</taxon>
        <taxon>Dehalococcoidia</taxon>
        <taxon>Dehalococcoidales</taxon>
        <taxon>Dehalococcoidaceae</taxon>
        <taxon>Dehalogenimonas</taxon>
    </lineage>
</organism>
<dbReference type="RefSeq" id="WP_353714160.1">
    <property type="nucleotide sequence ID" value="NZ_CP159307.1"/>
</dbReference>
<evidence type="ECO:0000313" key="3">
    <source>
        <dbReference type="EMBL" id="XCH32895.1"/>
    </source>
</evidence>